<dbReference type="NCBIfam" id="NF041079">
    <property type="entry name" value="CBASS_lipase"/>
    <property type="match status" value="1"/>
</dbReference>
<name>A0A4P8ILA2_9BURK</name>
<reference evidence="5 6" key="1">
    <citation type="submission" date="2019-05" db="EMBL/GenBank/DDBJ databases">
        <title>Burkholderia sp. DHOD12, isolated from subtropical forest soil.</title>
        <authorList>
            <person name="Gao Z.-H."/>
            <person name="Qiu L.-H."/>
        </authorList>
    </citation>
    <scope>NUCLEOTIDE SEQUENCE [LARGE SCALE GENOMIC DNA]</scope>
    <source>
        <strain evidence="5 6">DHOD12</strain>
    </source>
</reference>
<protein>
    <submittedName>
        <fullName evidence="5">Patatin</fullName>
    </submittedName>
</protein>
<feature type="domain" description="PNPLA" evidence="4">
    <location>
        <begin position="10"/>
        <end position="221"/>
    </location>
</feature>
<gene>
    <name evidence="5" type="ORF">FAZ95_03470</name>
</gene>
<dbReference type="OrthoDB" id="9807112at2"/>
<dbReference type="EMBL" id="CP040077">
    <property type="protein sequence ID" value="QCP48325.1"/>
    <property type="molecule type" value="Genomic_DNA"/>
</dbReference>
<proteinExistence type="inferred from homology"/>
<evidence type="ECO:0000256" key="1">
    <source>
        <dbReference type="ARBA" id="ARBA00010240"/>
    </source>
</evidence>
<feature type="active site" description="Proton acceptor" evidence="3">
    <location>
        <position position="208"/>
    </location>
</feature>
<dbReference type="CDD" id="cd07199">
    <property type="entry name" value="Pat17_PNPLA8_PNPLA9_like"/>
    <property type="match status" value="1"/>
</dbReference>
<keyword evidence="3" id="KW-0378">Hydrolase</keyword>
<evidence type="ECO:0000313" key="6">
    <source>
        <dbReference type="Proteomes" id="UP000298656"/>
    </source>
</evidence>
<feature type="active site" description="Nucleophile" evidence="3">
    <location>
        <position position="58"/>
    </location>
</feature>
<keyword evidence="2 3" id="KW-0443">Lipid metabolism</keyword>
<evidence type="ECO:0000313" key="5">
    <source>
        <dbReference type="EMBL" id="QCP48325.1"/>
    </source>
</evidence>
<sequence length="373" mass="40714">MTESNPYRVLSLDGGGVRGLYTAVLLAELSRRFAAQDHAAPVPDFDLGAQFDMIVGTSTGAILAVALAAGVSLTEVARLFRDKAAGIFQHPVPDGGVGLLSWIYRHLRKPANAPEALRAALADVLKDETVKEMYERRGIALCIPTVNVETNKAWVFKTPHDRQENRLHRDDNYKLVDVCMASAAAPIVFPLKRVEKPEDKAQVNWFTDGGLWANNPSLVALTEALTMAEPERPIELMAVSTCPPFKGKTLRDHDGSRGLLGWKGGLGIVEVALDAQSFAYHYVTKAVADTANRPVRYVRLIDPDVPTGQAKHLSLDNPSRQTLELLTKLAHDAADLNISAATAQKNPEQPLIREFFRGIRPLVASNVTESGEK</sequence>
<evidence type="ECO:0000259" key="4">
    <source>
        <dbReference type="PROSITE" id="PS51635"/>
    </source>
</evidence>
<feature type="short sequence motif" description="GXSXG" evidence="3">
    <location>
        <begin position="56"/>
        <end position="60"/>
    </location>
</feature>
<organism evidence="5 6">
    <name type="scientific">Trinickia violacea</name>
    <dbReference type="NCBI Taxonomy" id="2571746"/>
    <lineage>
        <taxon>Bacteria</taxon>
        <taxon>Pseudomonadati</taxon>
        <taxon>Pseudomonadota</taxon>
        <taxon>Betaproteobacteria</taxon>
        <taxon>Burkholderiales</taxon>
        <taxon>Burkholderiaceae</taxon>
        <taxon>Trinickia</taxon>
    </lineage>
</organism>
<dbReference type="KEGG" id="tvl:FAZ95_03470"/>
<dbReference type="AlphaFoldDB" id="A0A4P8ILA2"/>
<dbReference type="InterPro" id="IPR002641">
    <property type="entry name" value="PNPLA_dom"/>
</dbReference>
<dbReference type="PROSITE" id="PS51635">
    <property type="entry name" value="PNPLA"/>
    <property type="match status" value="1"/>
</dbReference>
<feature type="short sequence motif" description="DGA/G" evidence="3">
    <location>
        <begin position="208"/>
        <end position="210"/>
    </location>
</feature>
<dbReference type="GO" id="GO:0016787">
    <property type="term" value="F:hydrolase activity"/>
    <property type="evidence" value="ECO:0007669"/>
    <property type="project" value="UniProtKB-UniRule"/>
</dbReference>
<dbReference type="PANTHER" id="PTHR32176:SF92">
    <property type="entry name" value="XYLOSE ISOMERASE"/>
    <property type="match status" value="1"/>
</dbReference>
<dbReference type="InterPro" id="IPR016035">
    <property type="entry name" value="Acyl_Trfase/lysoPLipase"/>
</dbReference>
<keyword evidence="3" id="KW-0442">Lipid degradation</keyword>
<dbReference type="Proteomes" id="UP000298656">
    <property type="component" value="Chromosome 1"/>
</dbReference>
<dbReference type="Gene3D" id="3.40.1090.10">
    <property type="entry name" value="Cytosolic phospholipase A2 catalytic domain"/>
    <property type="match status" value="1"/>
</dbReference>
<evidence type="ECO:0000256" key="2">
    <source>
        <dbReference type="ARBA" id="ARBA00023098"/>
    </source>
</evidence>
<accession>A0A4P8ILA2</accession>
<dbReference type="PANTHER" id="PTHR32176">
    <property type="entry name" value="XYLOSE ISOMERASE"/>
    <property type="match status" value="1"/>
</dbReference>
<dbReference type="GO" id="GO:0016042">
    <property type="term" value="P:lipid catabolic process"/>
    <property type="evidence" value="ECO:0007669"/>
    <property type="project" value="UniProtKB-UniRule"/>
</dbReference>
<dbReference type="Pfam" id="PF01734">
    <property type="entry name" value="Patatin"/>
    <property type="match status" value="1"/>
</dbReference>
<dbReference type="RefSeq" id="WP_137331167.1">
    <property type="nucleotide sequence ID" value="NZ_CP040077.1"/>
</dbReference>
<keyword evidence="6" id="KW-1185">Reference proteome</keyword>
<evidence type="ECO:0000256" key="3">
    <source>
        <dbReference type="PROSITE-ProRule" id="PRU01161"/>
    </source>
</evidence>
<comment type="similarity">
    <text evidence="1">Belongs to the patatin family.</text>
</comment>
<dbReference type="SUPFAM" id="SSF52151">
    <property type="entry name" value="FabD/lysophospholipase-like"/>
    <property type="match status" value="1"/>
</dbReference>
<feature type="short sequence motif" description="GXGXXG" evidence="3">
    <location>
        <begin position="14"/>
        <end position="19"/>
    </location>
</feature>